<dbReference type="EMBL" id="JBHZOL010000105">
    <property type="protein sequence ID" value="MFE4108309.1"/>
    <property type="molecule type" value="Genomic_DNA"/>
</dbReference>
<reference evidence="1 2" key="1">
    <citation type="submission" date="2024-10" db="EMBL/GenBank/DDBJ databases">
        <authorList>
            <person name="Ratan Roy A."/>
            <person name="Morales Sandoval P.H."/>
            <person name="De Los Santos Villalobos S."/>
            <person name="Chakraborty S."/>
            <person name="Mukherjee J."/>
        </authorList>
    </citation>
    <scope>NUCLEOTIDE SEQUENCE [LARGE SCALE GENOMIC DNA]</scope>
    <source>
        <strain evidence="1 2">S1</strain>
    </source>
</reference>
<evidence type="ECO:0000313" key="2">
    <source>
        <dbReference type="Proteomes" id="UP001600165"/>
    </source>
</evidence>
<proteinExistence type="predicted"/>
<comment type="caution">
    <text evidence="1">The sequence shown here is derived from an EMBL/GenBank/DDBJ whole genome shotgun (WGS) entry which is preliminary data.</text>
</comment>
<sequence length="42" mass="4931">MVHFKVYGNSDRNRQTEAEWSTVSIARGAMLSYELLRRLCQL</sequence>
<dbReference type="Proteomes" id="UP001600165">
    <property type="component" value="Unassembled WGS sequence"/>
</dbReference>
<accession>A0ABW6ILY1</accession>
<evidence type="ECO:0000313" key="1">
    <source>
        <dbReference type="EMBL" id="MFE4108309.1"/>
    </source>
</evidence>
<name>A0ABW6ILY1_9CYAN</name>
<gene>
    <name evidence="1" type="ORF">ACFVKH_18660</name>
</gene>
<keyword evidence="2" id="KW-1185">Reference proteome</keyword>
<protein>
    <submittedName>
        <fullName evidence="1">Uncharacterized protein</fullName>
    </submittedName>
</protein>
<organism evidence="1 2">
    <name type="scientific">Almyronema epifaneia S1</name>
    <dbReference type="NCBI Taxonomy" id="2991925"/>
    <lineage>
        <taxon>Bacteria</taxon>
        <taxon>Bacillati</taxon>
        <taxon>Cyanobacteriota</taxon>
        <taxon>Cyanophyceae</taxon>
        <taxon>Nodosilineales</taxon>
        <taxon>Nodosilineaceae</taxon>
        <taxon>Almyronema</taxon>
        <taxon>Almyronema epifaneia</taxon>
    </lineage>
</organism>